<keyword evidence="2" id="KW-1185">Reference proteome</keyword>
<gene>
    <name evidence="1" type="ORF">SAMN05421505_12015</name>
</gene>
<protein>
    <submittedName>
        <fullName evidence="1">Uncharacterized protein</fullName>
    </submittedName>
</protein>
<dbReference type="EMBL" id="FNCN01000020">
    <property type="protein sequence ID" value="SDH66981.1"/>
    <property type="molecule type" value="Genomic_DNA"/>
</dbReference>
<dbReference type="AlphaFoldDB" id="A0A1G8EAU6"/>
<accession>A0A1G8EAU6</accession>
<evidence type="ECO:0000313" key="1">
    <source>
        <dbReference type="EMBL" id="SDH66981.1"/>
    </source>
</evidence>
<dbReference type="OrthoDB" id="9997545at2"/>
<proteinExistence type="predicted"/>
<evidence type="ECO:0000313" key="2">
    <source>
        <dbReference type="Proteomes" id="UP000198923"/>
    </source>
</evidence>
<dbReference type="RefSeq" id="WP_093172121.1">
    <property type="nucleotide sequence ID" value="NZ_FNCN01000020.1"/>
</dbReference>
<organism evidence="1 2">
    <name type="scientific">Sinosporangium album</name>
    <dbReference type="NCBI Taxonomy" id="504805"/>
    <lineage>
        <taxon>Bacteria</taxon>
        <taxon>Bacillati</taxon>
        <taxon>Actinomycetota</taxon>
        <taxon>Actinomycetes</taxon>
        <taxon>Streptosporangiales</taxon>
        <taxon>Streptosporangiaceae</taxon>
        <taxon>Sinosporangium</taxon>
    </lineage>
</organism>
<reference evidence="1 2" key="1">
    <citation type="submission" date="2016-10" db="EMBL/GenBank/DDBJ databases">
        <authorList>
            <person name="de Groot N.N."/>
        </authorList>
    </citation>
    <scope>NUCLEOTIDE SEQUENCE [LARGE SCALE GENOMIC DNA]</scope>
    <source>
        <strain evidence="1 2">CPCC 201354</strain>
    </source>
</reference>
<dbReference type="STRING" id="504805.SAMN05421505_12015"/>
<sequence>MNEKSVNVPGNVYLAWGKECLPLTPHGRYSFLGKTRTYSPRSRRTLRRIILCAGQCGLDVAVEHDGGLLHRLTLVTVTGPEKGVARFVRHMRRVIPRVGYQPWNRTAPCNEMRNADGVTP</sequence>
<name>A0A1G8EAU6_9ACTN</name>
<dbReference type="Proteomes" id="UP000198923">
    <property type="component" value="Unassembled WGS sequence"/>
</dbReference>